<dbReference type="InterPro" id="IPR057739">
    <property type="entry name" value="Glyco_hydro_29_N"/>
</dbReference>
<dbReference type="SUPFAM" id="SSF51445">
    <property type="entry name" value="(Trans)glycosidases"/>
    <property type="match status" value="1"/>
</dbReference>
<keyword evidence="7 12" id="KW-0378">Hydrolase</keyword>
<comment type="function">
    <text evidence="3">Alpha-L-fucosidase is responsible for hydrolyzing the alpha-1,6-linked fucose joined to the reducing-end N-acetylglucosamine of the carbohydrate moieties of glycoproteins.</text>
</comment>
<keyword evidence="8" id="KW-0325">Glycoprotein</keyword>
<dbReference type="GO" id="GO:0016139">
    <property type="term" value="P:glycoside catabolic process"/>
    <property type="evidence" value="ECO:0007669"/>
    <property type="project" value="TreeGrafter"/>
</dbReference>
<organism evidence="16 17">
    <name type="scientific">Zophobas morio</name>
    <dbReference type="NCBI Taxonomy" id="2755281"/>
    <lineage>
        <taxon>Eukaryota</taxon>
        <taxon>Metazoa</taxon>
        <taxon>Ecdysozoa</taxon>
        <taxon>Arthropoda</taxon>
        <taxon>Hexapoda</taxon>
        <taxon>Insecta</taxon>
        <taxon>Pterygota</taxon>
        <taxon>Neoptera</taxon>
        <taxon>Endopterygota</taxon>
        <taxon>Coleoptera</taxon>
        <taxon>Polyphaga</taxon>
        <taxon>Cucujiformia</taxon>
        <taxon>Tenebrionidae</taxon>
        <taxon>Zophobas</taxon>
    </lineage>
</organism>
<dbReference type="GO" id="GO:0005764">
    <property type="term" value="C:lysosome"/>
    <property type="evidence" value="ECO:0007669"/>
    <property type="project" value="TreeGrafter"/>
</dbReference>
<evidence type="ECO:0000256" key="2">
    <source>
        <dbReference type="ARBA" id="ARBA00000419"/>
    </source>
</evidence>
<comment type="catalytic activity">
    <reaction evidence="2">
        <text>a neolactoside IV(2)-alpha-Fuc-nLc4Cer(d18:0) + H2O = a neolactoside nLc4Cer(d18:0) + L-fucose</text>
        <dbReference type="Rhea" id="RHEA:49308"/>
        <dbReference type="ChEBI" id="CHEBI:2181"/>
        <dbReference type="ChEBI" id="CHEBI:15377"/>
        <dbReference type="ChEBI" id="CHEBI:91119"/>
        <dbReference type="ChEBI" id="CHEBI:91121"/>
    </reaction>
    <physiologicalReaction direction="left-to-right" evidence="2">
        <dbReference type="Rhea" id="RHEA:49309"/>
    </physiologicalReaction>
</comment>
<evidence type="ECO:0000256" key="5">
    <source>
        <dbReference type="ARBA" id="ARBA00012662"/>
    </source>
</evidence>
<dbReference type="InterPro" id="IPR016286">
    <property type="entry name" value="FUC_metazoa-typ"/>
</dbReference>
<feature type="domain" description="Glycoside hydrolase family 29 N-terminal" evidence="14">
    <location>
        <begin position="15"/>
        <end position="351"/>
    </location>
</feature>
<dbReference type="FunFam" id="3.20.20.80:FF:000027">
    <property type="entry name" value="Alpha-L-fucosidase"/>
    <property type="match status" value="1"/>
</dbReference>
<evidence type="ECO:0000256" key="3">
    <source>
        <dbReference type="ARBA" id="ARBA00004071"/>
    </source>
</evidence>
<evidence type="ECO:0000313" key="16">
    <source>
        <dbReference type="EMBL" id="KAJ3645945.1"/>
    </source>
</evidence>
<feature type="domain" description="Alpha-L-fucosidase C-terminal" evidence="15">
    <location>
        <begin position="362"/>
        <end position="448"/>
    </location>
</feature>
<dbReference type="Pfam" id="PF16757">
    <property type="entry name" value="Fucosidase_C"/>
    <property type="match status" value="1"/>
</dbReference>
<evidence type="ECO:0000259" key="14">
    <source>
        <dbReference type="Pfam" id="PF01120"/>
    </source>
</evidence>
<dbReference type="Gene3D" id="2.60.40.1180">
    <property type="entry name" value="Golgi alpha-mannosidase II"/>
    <property type="match status" value="1"/>
</dbReference>
<dbReference type="Gene3D" id="3.20.20.80">
    <property type="entry name" value="Glycosidases"/>
    <property type="match status" value="1"/>
</dbReference>
<evidence type="ECO:0000256" key="11">
    <source>
        <dbReference type="ARBA" id="ARBA00081661"/>
    </source>
</evidence>
<dbReference type="AlphaFoldDB" id="A0AA38HYB4"/>
<evidence type="ECO:0000256" key="4">
    <source>
        <dbReference type="ARBA" id="ARBA00007951"/>
    </source>
</evidence>
<dbReference type="EC" id="3.2.1.51" evidence="5"/>
<accession>A0AA38HYB4</accession>
<protein>
    <recommendedName>
        <fullName evidence="10">Putative alpha-L-fucosidase</fullName>
        <ecNumber evidence="5">3.2.1.51</ecNumber>
    </recommendedName>
    <alternativeName>
        <fullName evidence="11">Alpha-L-fucoside fucohydrolase</fullName>
    </alternativeName>
</protein>
<dbReference type="PRINTS" id="PR00741">
    <property type="entry name" value="GLHYDRLASE29"/>
</dbReference>
<feature type="chain" id="PRO_5041501559" description="Putative alpha-L-fucosidase" evidence="12">
    <location>
        <begin position="20"/>
        <end position="452"/>
    </location>
</feature>
<comment type="catalytic activity">
    <reaction evidence="1">
        <text>a neolactoside IV(2)-alpha-Fuc-nLc4Cer(d18:1(4E)) + H2O = a neolactoside nLc4Cer(d18:1(4E)) + L-fucose</text>
        <dbReference type="Rhea" id="RHEA:48224"/>
        <dbReference type="ChEBI" id="CHEBI:2181"/>
        <dbReference type="ChEBI" id="CHEBI:15377"/>
        <dbReference type="ChEBI" id="CHEBI:17006"/>
        <dbReference type="ChEBI" id="CHEBI:28691"/>
    </reaction>
    <physiologicalReaction direction="left-to-right" evidence="1">
        <dbReference type="Rhea" id="RHEA:48225"/>
    </physiologicalReaction>
</comment>
<dbReference type="SMART" id="SM00812">
    <property type="entry name" value="Alpha_L_fucos"/>
    <property type="match status" value="1"/>
</dbReference>
<evidence type="ECO:0000256" key="9">
    <source>
        <dbReference type="ARBA" id="ARBA00023295"/>
    </source>
</evidence>
<evidence type="ECO:0000256" key="7">
    <source>
        <dbReference type="ARBA" id="ARBA00022801"/>
    </source>
</evidence>
<feature type="site" description="May be important for catalysis" evidence="13">
    <location>
        <position position="280"/>
    </location>
</feature>
<evidence type="ECO:0000259" key="15">
    <source>
        <dbReference type="Pfam" id="PF16757"/>
    </source>
</evidence>
<dbReference type="EMBL" id="JALNTZ010000007">
    <property type="protein sequence ID" value="KAJ3645945.1"/>
    <property type="molecule type" value="Genomic_DNA"/>
</dbReference>
<proteinExistence type="inferred from homology"/>
<comment type="similarity">
    <text evidence="4 12">Belongs to the glycosyl hydrolase 29 family.</text>
</comment>
<reference evidence="16" key="1">
    <citation type="journal article" date="2023" name="G3 (Bethesda)">
        <title>Whole genome assemblies of Zophobas morio and Tenebrio molitor.</title>
        <authorList>
            <person name="Kaur S."/>
            <person name="Stinson S.A."/>
            <person name="diCenzo G.C."/>
        </authorList>
    </citation>
    <scope>NUCLEOTIDE SEQUENCE</scope>
    <source>
        <strain evidence="16">QUZm001</strain>
    </source>
</reference>
<sequence length="452" mass="51747">MMLFLLLLTLCGSLTQISAQYDPTWDSLDSRPLPDWYDKAKIGIFLHWGVYSVPSFGSEWFWFRWQGDNTYTYVKFMEENYPPTFTYQDFGKEFTAEFFEPEEWANLFVKSGAKYVVLTSKHHEGYTLWPSKYAYSWNAEDVGPHRDLVGDLANAVRQTDLHFGLYHSLFEWFHPLYNEDKTNNFTTSTFVDTKIIPEMKELINTYQPEVLWSDGDGEAPDSYWKSTEFLAWLYNESPVKDIVVTNDRWGSNVGCKHGGFFTCADRYNPGHLLPHKWENCMTVDKVSWGYRRNAVSRDILSIHELITTLTETISCGGNILINVGPTKEGTIIPVFQERLLQLGEWLSINGDAVYESNAWSVQNDTLTSGVWYTAKEPVVYAIVLNWPDDNLLKLGSANSLFSTDDTQVVLLGNDDSPLSWQSVDDQVNIAFPDKATVTSEWAWALKITPGST</sequence>
<dbReference type="PROSITE" id="PS00385">
    <property type="entry name" value="ALPHA_L_FUCOSIDASE"/>
    <property type="match status" value="1"/>
</dbReference>
<dbReference type="InterPro" id="IPR031919">
    <property type="entry name" value="Fucosidase_C"/>
</dbReference>
<evidence type="ECO:0000313" key="17">
    <source>
        <dbReference type="Proteomes" id="UP001168821"/>
    </source>
</evidence>
<gene>
    <name evidence="16" type="ORF">Zmor_023562</name>
</gene>
<evidence type="ECO:0000256" key="1">
    <source>
        <dbReference type="ARBA" id="ARBA00000321"/>
    </source>
</evidence>
<dbReference type="Pfam" id="PF01120">
    <property type="entry name" value="Alpha_L_fucos"/>
    <property type="match status" value="1"/>
</dbReference>
<feature type="signal peptide" evidence="12">
    <location>
        <begin position="1"/>
        <end position="19"/>
    </location>
</feature>
<comment type="caution">
    <text evidence="16">The sequence shown here is derived from an EMBL/GenBank/DDBJ whole genome shotgun (WGS) entry which is preliminary data.</text>
</comment>
<dbReference type="InterPro" id="IPR000933">
    <property type="entry name" value="Glyco_hydro_29"/>
</dbReference>
<keyword evidence="6 12" id="KW-0732">Signal</keyword>
<evidence type="ECO:0000256" key="13">
    <source>
        <dbReference type="PIRSR" id="PIRSR001092-1"/>
    </source>
</evidence>
<dbReference type="PANTHER" id="PTHR10030">
    <property type="entry name" value="ALPHA-L-FUCOSIDASE"/>
    <property type="match status" value="1"/>
</dbReference>
<dbReference type="PIRSF" id="PIRSF001092">
    <property type="entry name" value="Alpha-L-fucosidase"/>
    <property type="match status" value="1"/>
</dbReference>
<keyword evidence="9 12" id="KW-0326">Glycosidase</keyword>
<name>A0AA38HYB4_9CUCU</name>
<dbReference type="InterPro" id="IPR017853">
    <property type="entry name" value="GH"/>
</dbReference>
<dbReference type="GO" id="GO:0004560">
    <property type="term" value="F:alpha-L-fucosidase activity"/>
    <property type="evidence" value="ECO:0007669"/>
    <property type="project" value="UniProtKB-EC"/>
</dbReference>
<dbReference type="InterPro" id="IPR013780">
    <property type="entry name" value="Glyco_hydro_b"/>
</dbReference>
<dbReference type="PANTHER" id="PTHR10030:SF37">
    <property type="entry name" value="ALPHA-L-FUCOSIDASE-RELATED"/>
    <property type="match status" value="1"/>
</dbReference>
<evidence type="ECO:0000256" key="6">
    <source>
        <dbReference type="ARBA" id="ARBA00022729"/>
    </source>
</evidence>
<dbReference type="GO" id="GO:0006004">
    <property type="term" value="P:fucose metabolic process"/>
    <property type="evidence" value="ECO:0007669"/>
    <property type="project" value="InterPro"/>
</dbReference>
<evidence type="ECO:0000256" key="10">
    <source>
        <dbReference type="ARBA" id="ARBA00074133"/>
    </source>
</evidence>
<dbReference type="Proteomes" id="UP001168821">
    <property type="component" value="Unassembled WGS sequence"/>
</dbReference>
<keyword evidence="17" id="KW-1185">Reference proteome</keyword>
<evidence type="ECO:0000256" key="12">
    <source>
        <dbReference type="PIRNR" id="PIRNR001092"/>
    </source>
</evidence>
<evidence type="ECO:0000256" key="8">
    <source>
        <dbReference type="ARBA" id="ARBA00023180"/>
    </source>
</evidence>
<dbReference type="InterPro" id="IPR018526">
    <property type="entry name" value="Glyco_hydro_29_CS"/>
</dbReference>